<protein>
    <submittedName>
        <fullName evidence="3">RnhA operon protein</fullName>
    </submittedName>
</protein>
<dbReference type="KEGG" id="haad:MW046_10695"/>
<dbReference type="AlphaFoldDB" id="A0A8U0A008"/>
<dbReference type="InterPro" id="IPR055532">
    <property type="entry name" value="DUF7108_N"/>
</dbReference>
<feature type="domain" description="DUF7108" evidence="1">
    <location>
        <begin position="2"/>
        <end position="83"/>
    </location>
</feature>
<evidence type="ECO:0000259" key="1">
    <source>
        <dbReference type="Pfam" id="PF23418"/>
    </source>
</evidence>
<feature type="domain" description="DUF7108" evidence="2">
    <location>
        <begin position="87"/>
        <end position="172"/>
    </location>
</feature>
<dbReference type="RefSeq" id="WP_247993093.1">
    <property type="nucleotide sequence ID" value="NZ_CP096019.1"/>
</dbReference>
<sequence>MLPDDVADEAERLTRLARAAIDTDEASAARTKRDDLLARHGYVARERNTDATLVCFPDDWVADGTVQTERIDDTDRAVERPLEAPADEWEDVHRHNRDIAAHVTERYGDVHGANAAAFAEFMSNHYAMALEHTTEAMREEFLTEYYPRNVWPTKKQRTVIEESVDLALDLARE</sequence>
<evidence type="ECO:0000313" key="4">
    <source>
        <dbReference type="Proteomes" id="UP000831768"/>
    </source>
</evidence>
<dbReference type="Pfam" id="PF23420">
    <property type="entry name" value="DUF7108_C"/>
    <property type="match status" value="1"/>
</dbReference>
<organism evidence="3 4">
    <name type="scientific">Halocatena salina</name>
    <dbReference type="NCBI Taxonomy" id="2934340"/>
    <lineage>
        <taxon>Archaea</taxon>
        <taxon>Methanobacteriati</taxon>
        <taxon>Methanobacteriota</taxon>
        <taxon>Stenosarchaea group</taxon>
        <taxon>Halobacteria</taxon>
        <taxon>Halobacteriales</taxon>
        <taxon>Natronomonadaceae</taxon>
        <taxon>Halocatena</taxon>
    </lineage>
</organism>
<reference evidence="3" key="1">
    <citation type="submission" date="2022-04" db="EMBL/GenBank/DDBJ databases">
        <title>Halocatena sp. nov., isolated from a salt lake.</title>
        <authorList>
            <person name="Cui H.-L."/>
        </authorList>
    </citation>
    <scope>NUCLEOTIDE SEQUENCE</scope>
    <source>
        <strain evidence="3">AD-1</strain>
    </source>
</reference>
<name>A0A8U0A008_9EURY</name>
<dbReference type="GeneID" id="71928520"/>
<evidence type="ECO:0000259" key="2">
    <source>
        <dbReference type="Pfam" id="PF23420"/>
    </source>
</evidence>
<dbReference type="Proteomes" id="UP000831768">
    <property type="component" value="Chromosome"/>
</dbReference>
<accession>A0A8U0A008</accession>
<proteinExistence type="predicted"/>
<keyword evidence="4" id="KW-1185">Reference proteome</keyword>
<dbReference type="Pfam" id="PF23418">
    <property type="entry name" value="DUF7108"/>
    <property type="match status" value="1"/>
</dbReference>
<dbReference type="EMBL" id="CP096019">
    <property type="protein sequence ID" value="UPM42420.1"/>
    <property type="molecule type" value="Genomic_DNA"/>
</dbReference>
<gene>
    <name evidence="3" type="ORF">MW046_10695</name>
</gene>
<evidence type="ECO:0000313" key="3">
    <source>
        <dbReference type="EMBL" id="UPM42420.1"/>
    </source>
</evidence>
<dbReference type="InterPro" id="IPR056494">
    <property type="entry name" value="DUF7108_C"/>
</dbReference>